<feature type="compositionally biased region" description="Basic and acidic residues" evidence="1">
    <location>
        <begin position="12"/>
        <end position="28"/>
    </location>
</feature>
<organism evidence="2 3">
    <name type="scientific">Lophiostoma macrostomum CBS 122681</name>
    <dbReference type="NCBI Taxonomy" id="1314788"/>
    <lineage>
        <taxon>Eukaryota</taxon>
        <taxon>Fungi</taxon>
        <taxon>Dikarya</taxon>
        <taxon>Ascomycota</taxon>
        <taxon>Pezizomycotina</taxon>
        <taxon>Dothideomycetes</taxon>
        <taxon>Pleosporomycetidae</taxon>
        <taxon>Pleosporales</taxon>
        <taxon>Lophiostomataceae</taxon>
        <taxon>Lophiostoma</taxon>
    </lineage>
</organism>
<dbReference type="EMBL" id="MU004305">
    <property type="protein sequence ID" value="KAF2659613.1"/>
    <property type="molecule type" value="Genomic_DNA"/>
</dbReference>
<proteinExistence type="predicted"/>
<name>A0A6A6TKY8_9PLEO</name>
<evidence type="ECO:0000256" key="1">
    <source>
        <dbReference type="SAM" id="MobiDB-lite"/>
    </source>
</evidence>
<reference evidence="2" key="1">
    <citation type="journal article" date="2020" name="Stud. Mycol.">
        <title>101 Dothideomycetes genomes: a test case for predicting lifestyles and emergence of pathogens.</title>
        <authorList>
            <person name="Haridas S."/>
            <person name="Albert R."/>
            <person name="Binder M."/>
            <person name="Bloem J."/>
            <person name="Labutti K."/>
            <person name="Salamov A."/>
            <person name="Andreopoulos B."/>
            <person name="Baker S."/>
            <person name="Barry K."/>
            <person name="Bills G."/>
            <person name="Bluhm B."/>
            <person name="Cannon C."/>
            <person name="Castanera R."/>
            <person name="Culley D."/>
            <person name="Daum C."/>
            <person name="Ezra D."/>
            <person name="Gonzalez J."/>
            <person name="Henrissat B."/>
            <person name="Kuo A."/>
            <person name="Liang C."/>
            <person name="Lipzen A."/>
            <person name="Lutzoni F."/>
            <person name="Magnuson J."/>
            <person name="Mondo S."/>
            <person name="Nolan M."/>
            <person name="Ohm R."/>
            <person name="Pangilinan J."/>
            <person name="Park H.-J."/>
            <person name="Ramirez L."/>
            <person name="Alfaro M."/>
            <person name="Sun H."/>
            <person name="Tritt A."/>
            <person name="Yoshinaga Y."/>
            <person name="Zwiers L.-H."/>
            <person name="Turgeon B."/>
            <person name="Goodwin S."/>
            <person name="Spatafora J."/>
            <person name="Crous P."/>
            <person name="Grigoriev I."/>
        </authorList>
    </citation>
    <scope>NUCLEOTIDE SEQUENCE</scope>
    <source>
        <strain evidence="2">CBS 122681</strain>
    </source>
</reference>
<accession>A0A6A6TKY8</accession>
<dbReference type="Proteomes" id="UP000799324">
    <property type="component" value="Unassembled WGS sequence"/>
</dbReference>
<gene>
    <name evidence="2" type="ORF">K491DRAFT_650586</name>
</gene>
<dbReference type="OrthoDB" id="2522565at2759"/>
<evidence type="ECO:0000313" key="3">
    <source>
        <dbReference type="Proteomes" id="UP000799324"/>
    </source>
</evidence>
<keyword evidence="3" id="KW-1185">Reference proteome</keyword>
<feature type="region of interest" description="Disordered" evidence="1">
    <location>
        <begin position="8"/>
        <end position="48"/>
    </location>
</feature>
<protein>
    <submittedName>
        <fullName evidence="2">Uncharacterized protein</fullName>
    </submittedName>
</protein>
<sequence length="462" mass="51675">MFIAYLEETSESTERHYAPIESGVHDTKAPPSTSFEEASPDLPSNEHVASVEPVLPELPPSQEPLRSPGFSLDGAGEVVVDTSVYREVFSVSKLDKKYFAVDFGLGNPTLNPNIIPHPHEKDTWIIVAQREQGAAENHEVFEEVACNAVFREDGSLLCSTLPKPLPVVPTRSDHCHGELEAFNLAAGPHDMRVFYGPDAPFSIYGSQSQWACFGLWAQDFRSLASDDFQLDTLNANLFANAAELQRPQPWHEVEKNWFLFWDTQGAPYVHHDIEPKRAFAQVLPDGFVGPDLAPTVAAGDDTCMARYMPKPAPVDENLHQATNSLSVTLCKRSEEACQPNDENTFIMSIFQYKKYHSWHGVYEPYVMLFQRNAPFALHAISTKPLWIHGRRPLTKETAEMFYITSMSWKNHGQRYHGYADDVLFLSFGIEDERSAAIDVLAGDLLLDMGLCLDGEGLRFGPA</sequence>
<evidence type="ECO:0000313" key="2">
    <source>
        <dbReference type="EMBL" id="KAF2659613.1"/>
    </source>
</evidence>
<dbReference type="AlphaFoldDB" id="A0A6A6TKY8"/>